<dbReference type="Pfam" id="PF01855">
    <property type="entry name" value="POR_N"/>
    <property type="match status" value="1"/>
</dbReference>
<dbReference type="InterPro" id="IPR002880">
    <property type="entry name" value="Pyrv_Fd/Flavodoxin_OxRdtase_N"/>
</dbReference>
<dbReference type="Proteomes" id="UP000269352">
    <property type="component" value="Unassembled WGS sequence"/>
</dbReference>
<dbReference type="Gene3D" id="3.40.50.970">
    <property type="match status" value="1"/>
</dbReference>
<gene>
    <name evidence="5" type="primary">porA</name>
    <name evidence="5" type="ORF">NO1_1316</name>
</gene>
<dbReference type="InterPro" id="IPR050722">
    <property type="entry name" value="Pyruvate:ferred/Flavod_OxRd"/>
</dbReference>
<dbReference type="AlphaFoldDB" id="A0A388TBW6"/>
<comment type="similarity">
    <text evidence="1">Belongs to the pyruvate:ferredoxin/flavodoxin oxidoreductase family.</text>
</comment>
<reference evidence="5 6" key="1">
    <citation type="journal article" date="2019" name="ISME J.">
        <title>Genome analyses of uncultured TG2/ZB3 bacteria in 'Margulisbacteria' specifically attached to ectosymbiotic spirochetes of protists in the termite gut.</title>
        <authorList>
            <person name="Utami Y.D."/>
            <person name="Kuwahara H."/>
            <person name="Igai K."/>
            <person name="Murakami T."/>
            <person name="Sugaya K."/>
            <person name="Morikawa T."/>
            <person name="Nagura Y."/>
            <person name="Yuki M."/>
            <person name="Deevong P."/>
            <person name="Inoue T."/>
            <person name="Kihara K."/>
            <person name="Lo N."/>
            <person name="Yamada A."/>
            <person name="Ohkuma M."/>
            <person name="Hongoh Y."/>
        </authorList>
    </citation>
    <scope>NUCLEOTIDE SEQUENCE [LARGE SCALE GENOMIC DNA]</scope>
    <source>
        <strain evidence="5">NkOx7-01</strain>
    </source>
</reference>
<dbReference type="GO" id="GO:0019752">
    <property type="term" value="P:carboxylic acid metabolic process"/>
    <property type="evidence" value="ECO:0007669"/>
    <property type="project" value="UniProtKB-ARBA"/>
</dbReference>
<feature type="domain" description="Pyruvate flavodoxin/ferredoxin oxidoreductase pyrimidine binding" evidence="3">
    <location>
        <begin position="22"/>
        <end position="246"/>
    </location>
</feature>
<dbReference type="CDD" id="cd07034">
    <property type="entry name" value="TPP_PYR_PFOR_IOR-alpha_like"/>
    <property type="match status" value="1"/>
</dbReference>
<keyword evidence="6" id="KW-1185">Reference proteome</keyword>
<proteinExistence type="inferred from homology"/>
<name>A0A388TBW6_TERA1</name>
<evidence type="ECO:0000259" key="4">
    <source>
        <dbReference type="Pfam" id="PF17147"/>
    </source>
</evidence>
<dbReference type="EMBL" id="BGZN01000029">
    <property type="protein sequence ID" value="GBR74083.1"/>
    <property type="molecule type" value="Genomic_DNA"/>
</dbReference>
<dbReference type="FunFam" id="3.40.50.970:FF:000012">
    <property type="entry name" value="Pyruvate:ferredoxin (Flavodoxin) oxidoreductase"/>
    <property type="match status" value="1"/>
</dbReference>
<dbReference type="PANTHER" id="PTHR32154">
    <property type="entry name" value="PYRUVATE-FLAVODOXIN OXIDOREDUCTASE-RELATED"/>
    <property type="match status" value="1"/>
</dbReference>
<dbReference type="SUPFAM" id="SSF52922">
    <property type="entry name" value="TK C-terminal domain-like"/>
    <property type="match status" value="1"/>
</dbReference>
<evidence type="ECO:0000256" key="2">
    <source>
        <dbReference type="ARBA" id="ARBA00023002"/>
    </source>
</evidence>
<dbReference type="SUPFAM" id="SSF52518">
    <property type="entry name" value="Thiamin diphosphate-binding fold (THDP-binding)"/>
    <property type="match status" value="1"/>
</dbReference>
<evidence type="ECO:0000259" key="3">
    <source>
        <dbReference type="Pfam" id="PF01855"/>
    </source>
</evidence>
<keyword evidence="5" id="KW-0670">Pyruvate</keyword>
<dbReference type="Pfam" id="PF17147">
    <property type="entry name" value="PFOR_II"/>
    <property type="match status" value="1"/>
</dbReference>
<accession>A0A388TBW6</accession>
<organism evidence="5 6">
    <name type="scientific">Termititenax aidoneus</name>
    <dbReference type="NCBI Taxonomy" id="2218524"/>
    <lineage>
        <taxon>Bacteria</taxon>
        <taxon>Bacillati</taxon>
        <taxon>Candidatus Margulisiibacteriota</taxon>
        <taxon>Candidatus Termititenacia</taxon>
        <taxon>Candidatus Termititenacales</taxon>
        <taxon>Candidatus Termititenacaceae</taxon>
        <taxon>Candidatus Termititenax</taxon>
    </lineage>
</organism>
<dbReference type="GO" id="GO:0006979">
    <property type="term" value="P:response to oxidative stress"/>
    <property type="evidence" value="ECO:0007669"/>
    <property type="project" value="TreeGrafter"/>
</dbReference>
<evidence type="ECO:0000313" key="5">
    <source>
        <dbReference type="EMBL" id="GBR74083.1"/>
    </source>
</evidence>
<comment type="caution">
    <text evidence="5">The sequence shown here is derived from an EMBL/GenBank/DDBJ whole genome shotgun (WGS) entry which is preliminary data.</text>
</comment>
<feature type="domain" description="Pyruvate:ferredoxin oxidoreductase core" evidence="4">
    <location>
        <begin position="269"/>
        <end position="373"/>
    </location>
</feature>
<dbReference type="InterPro" id="IPR029061">
    <property type="entry name" value="THDP-binding"/>
</dbReference>
<dbReference type="PANTHER" id="PTHR32154:SF0">
    <property type="entry name" value="PYRUVATE-FLAVODOXIN OXIDOREDUCTASE-RELATED"/>
    <property type="match status" value="1"/>
</dbReference>
<evidence type="ECO:0000256" key="1">
    <source>
        <dbReference type="ARBA" id="ARBA00009032"/>
    </source>
</evidence>
<evidence type="ECO:0000313" key="6">
    <source>
        <dbReference type="Proteomes" id="UP000269352"/>
    </source>
</evidence>
<dbReference type="InterPro" id="IPR009014">
    <property type="entry name" value="Transketo_C/PFOR_II"/>
</dbReference>
<keyword evidence="2" id="KW-0560">Oxidoreductase</keyword>
<dbReference type="Gene3D" id="3.40.50.920">
    <property type="match status" value="1"/>
</dbReference>
<sequence length="400" mass="43477">MTVTTKLKQITVARTGNEAMAEAMRQINPDVVAAYPITPATEIAQIFSAFVADGLVNTDMVTVESEHSALSATLGAAAAGARAMTATASQGLMLMAEIMPIVAALRLPIVMPEVNRAISGPINIHCDHSDTMFCRDAGWIQIFSENAQEAYDNVLQAIKIAENPQVHLPALVTTDGFIISHGMETIKILPDDDAREYIGAYKPNYSLLNHEKPITVGSIDLQNYYFEHRIPVIEAMQASKAIIKQVGKDFGEKYGRAYDLLEKYKTDDAETALICLGSTAGTAKDIVDALRAKGQKVGLIKIRVFRPFPVEDLTAALSTLKAVAVFDRSDSLNGYGGPVFTEVCSALFNSAQKPKIVNYIYGLGGRDIDMHQIEAVYNRLNSIKDSKDVGDIVSYLGVRK</sequence>
<dbReference type="InterPro" id="IPR033412">
    <property type="entry name" value="PFOR_II"/>
</dbReference>
<dbReference type="GO" id="GO:0016903">
    <property type="term" value="F:oxidoreductase activity, acting on the aldehyde or oxo group of donors"/>
    <property type="evidence" value="ECO:0007669"/>
    <property type="project" value="UniProtKB-ARBA"/>
</dbReference>
<dbReference type="FunFam" id="3.40.50.920:FF:000010">
    <property type="entry name" value="Pyruvate ferredoxin oxidoreductase, alpha subunit"/>
    <property type="match status" value="1"/>
</dbReference>
<protein>
    <submittedName>
        <fullName evidence="5">Pyruvate:ferredoxin oxidoreductase subunit alpha</fullName>
    </submittedName>
</protein>